<accession>A0A060IAY5</accession>
<protein>
    <submittedName>
        <fullName evidence="1">Uncharacterized protein</fullName>
    </submittedName>
</protein>
<gene>
    <name evidence="1" type="ORF">IE4771_PD00284</name>
</gene>
<dbReference type="KEGG" id="rei:IE4771_PD00284"/>
<sequence length="68" mass="7817">MNFGRGEAWETDAAEDLLKSAGDWQLVLQIGVDRHAGIPQPGAYYVIMRKQYMAARRFDRARVTYHCD</sequence>
<dbReference type="EMBL" id="CP006990">
    <property type="protein sequence ID" value="AIC30839.1"/>
    <property type="molecule type" value="Genomic_DNA"/>
</dbReference>
<dbReference type="InterPro" id="IPR015315">
    <property type="entry name" value="DUF1963"/>
</dbReference>
<geneLocation type="plasmid" evidence="1 2">
    <name>pRetIE4771d</name>
</geneLocation>
<keyword evidence="1" id="KW-0614">Plasmid</keyword>
<dbReference type="Pfam" id="PF09234">
    <property type="entry name" value="DUF1963"/>
    <property type="match status" value="1"/>
</dbReference>
<dbReference type="AlphaFoldDB" id="A0A060IAY5"/>
<name>A0A060IAY5_RHIET</name>
<organism evidence="1 2">
    <name type="scientific">Rhizobium etli bv. mimosae str. IE4771</name>
    <dbReference type="NCBI Taxonomy" id="1432050"/>
    <lineage>
        <taxon>Bacteria</taxon>
        <taxon>Pseudomonadati</taxon>
        <taxon>Pseudomonadota</taxon>
        <taxon>Alphaproteobacteria</taxon>
        <taxon>Hyphomicrobiales</taxon>
        <taxon>Rhizobiaceae</taxon>
        <taxon>Rhizobium/Agrobacterium group</taxon>
        <taxon>Rhizobium</taxon>
    </lineage>
</organism>
<reference evidence="1 2" key="1">
    <citation type="submission" date="2013-12" db="EMBL/GenBank/DDBJ databases">
        <title>Complete genome sequence of Rhizobium etli bv. mimosae IE4771.</title>
        <authorList>
            <person name="Bustos P."/>
            <person name="Santamaria R.I."/>
            <person name="Lozano L."/>
            <person name="Ormeno-Orrillo E."/>
            <person name="Rogel M.A."/>
            <person name="Romero D."/>
            <person name="Cevallos M.A."/>
            <person name="Martinez-Romero E."/>
            <person name="Gonzalez V."/>
        </authorList>
    </citation>
    <scope>NUCLEOTIDE SEQUENCE [LARGE SCALE GENOMIC DNA]</scope>
    <source>
        <strain evidence="1 2">IE4771</strain>
        <plasmid evidence="2">Plasmid pRetIE4771d</plasmid>
    </source>
</reference>
<evidence type="ECO:0000313" key="2">
    <source>
        <dbReference type="Proteomes" id="UP000027180"/>
    </source>
</evidence>
<proteinExistence type="predicted"/>
<dbReference type="Proteomes" id="UP000027180">
    <property type="component" value="Plasmid pRetIE4771d"/>
</dbReference>
<evidence type="ECO:0000313" key="1">
    <source>
        <dbReference type="EMBL" id="AIC30839.1"/>
    </source>
</evidence>
<dbReference type="Gene3D" id="2.30.320.10">
    <property type="entry name" value="YwqG-like"/>
    <property type="match status" value="1"/>
</dbReference>
<dbReference type="HOGENOM" id="CLU_2791060_0_0_5"/>